<accession>A0A9N8EZN4</accession>
<evidence type="ECO:0000313" key="2">
    <source>
        <dbReference type="EMBL" id="CAB9531022.1"/>
    </source>
</evidence>
<evidence type="ECO:0000313" key="3">
    <source>
        <dbReference type="Proteomes" id="UP001153069"/>
    </source>
</evidence>
<keyword evidence="3" id="KW-1185">Reference proteome</keyword>
<reference evidence="2" key="1">
    <citation type="submission" date="2020-06" db="EMBL/GenBank/DDBJ databases">
        <authorList>
            <consortium name="Plant Systems Biology data submission"/>
        </authorList>
    </citation>
    <scope>NUCLEOTIDE SEQUENCE</scope>
    <source>
        <strain evidence="2">D6</strain>
    </source>
</reference>
<dbReference type="Proteomes" id="UP001153069">
    <property type="component" value="Unassembled WGS sequence"/>
</dbReference>
<dbReference type="EMBL" id="CAICTM010003195">
    <property type="protein sequence ID" value="CAB9531022.1"/>
    <property type="molecule type" value="Genomic_DNA"/>
</dbReference>
<keyword evidence="1" id="KW-0175">Coiled coil</keyword>
<proteinExistence type="predicted"/>
<evidence type="ECO:0000256" key="1">
    <source>
        <dbReference type="SAM" id="Coils"/>
    </source>
</evidence>
<gene>
    <name evidence="2" type="ORF">SEMRO_3197_G345000.1</name>
</gene>
<name>A0A9N8EZN4_9STRA</name>
<sequence length="156" mass="17845">MTELCEGIGNLQAQKDTTMAQLASVGQLVHGLQESNRRLASEQKQCRQDSSRTLTEKQAAMLTCESKLIRADRDARNCKRALDDSTAVKNELWERNDQCVVLVRDSNAAMVELIKEKEKLLQDNMELVEKCRRMGPLRLLRRLFVGGQRQEKTKQQ</sequence>
<feature type="coiled-coil region" evidence="1">
    <location>
        <begin position="103"/>
        <end position="130"/>
    </location>
</feature>
<comment type="caution">
    <text evidence="2">The sequence shown here is derived from an EMBL/GenBank/DDBJ whole genome shotgun (WGS) entry which is preliminary data.</text>
</comment>
<dbReference type="AlphaFoldDB" id="A0A9N8EZN4"/>
<organism evidence="2 3">
    <name type="scientific">Seminavis robusta</name>
    <dbReference type="NCBI Taxonomy" id="568900"/>
    <lineage>
        <taxon>Eukaryota</taxon>
        <taxon>Sar</taxon>
        <taxon>Stramenopiles</taxon>
        <taxon>Ochrophyta</taxon>
        <taxon>Bacillariophyta</taxon>
        <taxon>Bacillariophyceae</taxon>
        <taxon>Bacillariophycidae</taxon>
        <taxon>Naviculales</taxon>
        <taxon>Naviculaceae</taxon>
        <taxon>Seminavis</taxon>
    </lineage>
</organism>
<protein>
    <submittedName>
        <fullName evidence="2">Uncharacterized protein</fullName>
    </submittedName>
</protein>